<dbReference type="EMBL" id="JADCNM010000001">
    <property type="protein sequence ID" value="KAG0502449.1"/>
    <property type="molecule type" value="Genomic_DNA"/>
</dbReference>
<reference evidence="2 3" key="1">
    <citation type="journal article" date="2020" name="Nat. Food">
        <title>A phased Vanilla planifolia genome enables genetic improvement of flavour and production.</title>
        <authorList>
            <person name="Hasing T."/>
            <person name="Tang H."/>
            <person name="Brym M."/>
            <person name="Khazi F."/>
            <person name="Huang T."/>
            <person name="Chambers A.H."/>
        </authorList>
    </citation>
    <scope>NUCLEOTIDE SEQUENCE [LARGE SCALE GENOMIC DNA]</scope>
    <source>
        <tissue evidence="2">Leaf</tissue>
    </source>
</reference>
<dbReference type="PANTHER" id="PTHR46774">
    <property type="entry name" value="CHROMATIN MODIFICATION-RELATED PROTEIN EAF1 A-RELATED"/>
    <property type="match status" value="1"/>
</dbReference>
<feature type="compositionally biased region" description="Low complexity" evidence="1">
    <location>
        <begin position="104"/>
        <end position="116"/>
    </location>
</feature>
<gene>
    <name evidence="2" type="ORF">HPP92_002521</name>
</gene>
<organism evidence="2 3">
    <name type="scientific">Vanilla planifolia</name>
    <name type="common">Vanilla</name>
    <dbReference type="NCBI Taxonomy" id="51239"/>
    <lineage>
        <taxon>Eukaryota</taxon>
        <taxon>Viridiplantae</taxon>
        <taxon>Streptophyta</taxon>
        <taxon>Embryophyta</taxon>
        <taxon>Tracheophyta</taxon>
        <taxon>Spermatophyta</taxon>
        <taxon>Magnoliopsida</taxon>
        <taxon>Liliopsida</taxon>
        <taxon>Asparagales</taxon>
        <taxon>Orchidaceae</taxon>
        <taxon>Vanilloideae</taxon>
        <taxon>Vanilleae</taxon>
        <taxon>Vanilla</taxon>
    </lineage>
</organism>
<sequence length="138" mass="14964">MRWRSYTTLAGNVDGNNDWHPCHIEVEEAAGCVILVAAGQSGSGSAWSSFEDQALVVLVHDMGLNWGLVSDALNSTLLFKVNAFIGSLKICKERHKFLMDRSAGDGADSAEDSGSSQPYQSTTRNSKARTPIFNLEDL</sequence>
<proteinExistence type="predicted"/>
<evidence type="ECO:0000256" key="1">
    <source>
        <dbReference type="SAM" id="MobiDB-lite"/>
    </source>
</evidence>
<dbReference type="OrthoDB" id="372624at2759"/>
<feature type="region of interest" description="Disordered" evidence="1">
    <location>
        <begin position="102"/>
        <end position="138"/>
    </location>
</feature>
<dbReference type="Proteomes" id="UP000639772">
    <property type="component" value="Chromosome 1"/>
</dbReference>
<accession>A0A835VJ13</accession>
<dbReference type="AlphaFoldDB" id="A0A835VJ13"/>
<dbReference type="PANTHER" id="PTHR46774:SF3">
    <property type="entry name" value="CHROMATIN MODIFICATION-RELATED PROTEIN EAF1 A-RELATED"/>
    <property type="match status" value="1"/>
</dbReference>
<dbReference type="GO" id="GO:0035267">
    <property type="term" value="C:NuA4 histone acetyltransferase complex"/>
    <property type="evidence" value="ECO:0007669"/>
    <property type="project" value="InterPro"/>
</dbReference>
<dbReference type="InterPro" id="IPR044798">
    <property type="entry name" value="EAF1A/B"/>
</dbReference>
<comment type="caution">
    <text evidence="2">The sequence shown here is derived from an EMBL/GenBank/DDBJ whole genome shotgun (WGS) entry which is preliminary data.</text>
</comment>
<protein>
    <submittedName>
        <fullName evidence="2">Uncharacterized protein</fullName>
    </submittedName>
</protein>
<evidence type="ECO:0000313" key="3">
    <source>
        <dbReference type="Proteomes" id="UP000639772"/>
    </source>
</evidence>
<name>A0A835VJ13_VANPL</name>
<evidence type="ECO:0000313" key="2">
    <source>
        <dbReference type="EMBL" id="KAG0502449.1"/>
    </source>
</evidence>